<reference evidence="3" key="1">
    <citation type="submission" date="2016-10" db="EMBL/GenBank/DDBJ databases">
        <authorList>
            <person name="Varghese N."/>
            <person name="Submissions S."/>
        </authorList>
    </citation>
    <scope>NUCLEOTIDE SEQUENCE [LARGE SCALE GENOMIC DNA]</scope>
    <source>
        <strain evidence="3">DC30,IBRC 10041,KCTC 4046</strain>
    </source>
</reference>
<accession>A0A1H3MM33</accession>
<organism evidence="2 3">
    <name type="scientific">Halopenitus persicus</name>
    <dbReference type="NCBI Taxonomy" id="1048396"/>
    <lineage>
        <taxon>Archaea</taxon>
        <taxon>Methanobacteriati</taxon>
        <taxon>Methanobacteriota</taxon>
        <taxon>Stenosarchaea group</taxon>
        <taxon>Halobacteria</taxon>
        <taxon>Halobacteriales</taxon>
        <taxon>Haloferacaceae</taxon>
        <taxon>Halopenitus</taxon>
    </lineage>
</organism>
<evidence type="ECO:0000259" key="1">
    <source>
        <dbReference type="Pfam" id="PF13524"/>
    </source>
</evidence>
<keyword evidence="3" id="KW-1185">Reference proteome</keyword>
<dbReference type="InterPro" id="IPR055259">
    <property type="entry name" value="YkvP/CgeB_Glyco_trans-like"/>
</dbReference>
<feature type="domain" description="Spore protein YkvP/CgeB glycosyl transferase-like" evidence="1">
    <location>
        <begin position="196"/>
        <end position="303"/>
    </location>
</feature>
<dbReference type="AlphaFoldDB" id="A0A1H3MM33"/>
<dbReference type="EMBL" id="FNPC01000010">
    <property type="protein sequence ID" value="SDY77697.1"/>
    <property type="molecule type" value="Genomic_DNA"/>
</dbReference>
<gene>
    <name evidence="2" type="ORF">SAMN05216564_1102</name>
</gene>
<protein>
    <recommendedName>
        <fullName evidence="1">Spore protein YkvP/CgeB glycosyl transferase-like domain-containing protein</fullName>
    </recommendedName>
</protein>
<dbReference type="Proteomes" id="UP000199079">
    <property type="component" value="Unassembled WGS sequence"/>
</dbReference>
<name>A0A1H3MM33_9EURY</name>
<sequence length="309" mass="35676">MSFPNRFVQRILNSLLPSRGNQVPGENYWQYNAADTSITIHGGGLGDLMIIRQFGRAIQNYFRSQGDPELEDIVISTGAMAPAYEPVQGDLNLFWWWSFGNLDDSPERFLDDYLDRVSVRPDIILCPSETTEKEAQQAGFETIRFPLGTYAFEPLGFDRSGIGYAGTLGHKISKKEEMMLGPYRDSPNFESVSHFRFPEELNCWYNTKKVTLGMHKEGQKSWGMVNNRVFETLASGTPLILKKHDNLSNVLGFEYPYQVSSGDELRDTMQEFRQRSDQSIRSEFNDFSRKVREQHNYRRRVDCLFREIS</sequence>
<evidence type="ECO:0000313" key="3">
    <source>
        <dbReference type="Proteomes" id="UP000199079"/>
    </source>
</evidence>
<dbReference type="Pfam" id="PF13524">
    <property type="entry name" value="Glyco_trans_1_2"/>
    <property type="match status" value="1"/>
</dbReference>
<proteinExistence type="predicted"/>
<evidence type="ECO:0000313" key="2">
    <source>
        <dbReference type="EMBL" id="SDY77697.1"/>
    </source>
</evidence>